<evidence type="ECO:0000256" key="4">
    <source>
        <dbReference type="ARBA" id="ARBA00025715"/>
    </source>
</evidence>
<dbReference type="InterPro" id="IPR008011">
    <property type="entry name" value="Complex1_LYR_dom"/>
</dbReference>
<proteinExistence type="inferred from homology"/>
<keyword evidence="2" id="KW-0496">Mitochondrion</keyword>
<gene>
    <name evidence="6" type="ORF">LAMI_0E14202G</name>
</gene>
<organism evidence="6 7">
    <name type="scientific">Lachancea mirantina</name>
    <dbReference type="NCBI Taxonomy" id="1230905"/>
    <lineage>
        <taxon>Eukaryota</taxon>
        <taxon>Fungi</taxon>
        <taxon>Dikarya</taxon>
        <taxon>Ascomycota</taxon>
        <taxon>Saccharomycotina</taxon>
        <taxon>Saccharomycetes</taxon>
        <taxon>Saccharomycetales</taxon>
        <taxon>Saccharomycetaceae</taxon>
        <taxon>Lachancea</taxon>
    </lineage>
</organism>
<dbReference type="AlphaFoldDB" id="A0A1G4JRD4"/>
<comment type="subcellular location">
    <subcellularLocation>
        <location evidence="1">Mitochondrion matrix</location>
    </subcellularLocation>
</comment>
<reference evidence="6 7" key="1">
    <citation type="submission" date="2016-03" db="EMBL/GenBank/DDBJ databases">
        <authorList>
            <person name="Devillers H."/>
        </authorList>
    </citation>
    <scope>NUCLEOTIDE SEQUENCE [LARGE SCALE GENOMIC DNA]</scope>
    <source>
        <strain evidence="6">CBS 11717</strain>
    </source>
</reference>
<dbReference type="GO" id="GO:0034553">
    <property type="term" value="P:mitochondrial respiratory chain complex II assembly"/>
    <property type="evidence" value="ECO:0007669"/>
    <property type="project" value="InterPro"/>
</dbReference>
<dbReference type="PANTHER" id="PTHR13675">
    <property type="entry name" value="LYR MOTIF-CONTAINING PROTEIN 2"/>
    <property type="match status" value="1"/>
</dbReference>
<comment type="similarity">
    <text evidence="4">Belongs to the complex I LYR family. SDHAF1 subfamily.</text>
</comment>
<dbReference type="Proteomes" id="UP000191024">
    <property type="component" value="Chromosome E"/>
</dbReference>
<keyword evidence="7" id="KW-1185">Reference proteome</keyword>
<evidence type="ECO:0000313" key="7">
    <source>
        <dbReference type="Proteomes" id="UP000191024"/>
    </source>
</evidence>
<name>A0A1G4JRD4_9SACH</name>
<dbReference type="CDD" id="cd20268">
    <property type="entry name" value="Complex1_LYR_SDHAF1_LYRM8"/>
    <property type="match status" value="1"/>
</dbReference>
<dbReference type="Pfam" id="PF05347">
    <property type="entry name" value="Complex1_LYR"/>
    <property type="match status" value="1"/>
</dbReference>
<evidence type="ECO:0000256" key="2">
    <source>
        <dbReference type="ARBA" id="ARBA00023128"/>
    </source>
</evidence>
<dbReference type="EMBL" id="LT598465">
    <property type="protein sequence ID" value="SCU93390.1"/>
    <property type="molecule type" value="Genomic_DNA"/>
</dbReference>
<dbReference type="OrthoDB" id="273010at2759"/>
<dbReference type="GO" id="GO:0005759">
    <property type="term" value="C:mitochondrial matrix"/>
    <property type="evidence" value="ECO:0007669"/>
    <property type="project" value="UniProtKB-SubCell"/>
</dbReference>
<feature type="domain" description="Complex 1 LYR protein" evidence="5">
    <location>
        <begin position="10"/>
        <end position="68"/>
    </location>
</feature>
<protein>
    <submittedName>
        <fullName evidence="6">LAMI_0E14202g1_1</fullName>
    </submittedName>
</protein>
<sequence length="79" mass="9893">MIKRPSGLQRQILHLYRQFIRLAYQKPQENRAHFEKHFRYEFQRYKDLPRKDFSTIEHLLRVGRRRLELFSSPEVKDIH</sequence>
<dbReference type="InterPro" id="IPR045295">
    <property type="entry name" value="Complex1_LYR_SDHAF1_LYRM8"/>
</dbReference>
<evidence type="ECO:0000313" key="6">
    <source>
        <dbReference type="EMBL" id="SCU93390.1"/>
    </source>
</evidence>
<dbReference type="STRING" id="1230905.A0A1G4JRD4"/>
<evidence type="ECO:0000259" key="5">
    <source>
        <dbReference type="Pfam" id="PF05347"/>
    </source>
</evidence>
<evidence type="ECO:0000256" key="3">
    <source>
        <dbReference type="ARBA" id="ARBA00023186"/>
    </source>
</evidence>
<dbReference type="PANTHER" id="PTHR13675:SF1">
    <property type="entry name" value="SUCCINATE DEHYDROGENASE ASSEMBLY FACTOR 1, MITOCHONDRIAL"/>
    <property type="match status" value="1"/>
</dbReference>
<evidence type="ECO:0000256" key="1">
    <source>
        <dbReference type="ARBA" id="ARBA00004305"/>
    </source>
</evidence>
<accession>A0A1G4JRD4</accession>
<keyword evidence="3" id="KW-0143">Chaperone</keyword>